<sequence>MNREIFISVIESIKEQTTRDCVISNGLTQLYGTAVPVYDNSFLLKAIKDIILFHFNNQKEVLSEIDHYCFFCNFGRIEKGDEVLIETPGELYDRLVSEFIVH</sequence>
<name>A0A161S4F6_9FLAO</name>
<reference evidence="1 2" key="1">
    <citation type="submission" date="2016-01" db="EMBL/GenBank/DDBJ databases">
        <title>Whole genome sequencing of Myroides marinus L41.</title>
        <authorList>
            <person name="Hong K.W."/>
        </authorList>
    </citation>
    <scope>NUCLEOTIDE SEQUENCE [LARGE SCALE GENOMIC DNA]</scope>
    <source>
        <strain evidence="1 2">L41</strain>
    </source>
</reference>
<gene>
    <name evidence="1" type="ORF">AV926_11830</name>
</gene>
<dbReference type="OrthoDB" id="1451611at2"/>
<keyword evidence="2" id="KW-1185">Reference proteome</keyword>
<organism evidence="1 2">
    <name type="scientific">Myroides marinus</name>
    <dbReference type="NCBI Taxonomy" id="703342"/>
    <lineage>
        <taxon>Bacteria</taxon>
        <taxon>Pseudomonadati</taxon>
        <taxon>Bacteroidota</taxon>
        <taxon>Flavobacteriia</taxon>
        <taxon>Flavobacteriales</taxon>
        <taxon>Flavobacteriaceae</taxon>
        <taxon>Myroides</taxon>
    </lineage>
</organism>
<comment type="caution">
    <text evidence="1">The sequence shown here is derived from an EMBL/GenBank/DDBJ whole genome shotgun (WGS) entry which is preliminary data.</text>
</comment>
<accession>A0A161S4F6</accession>
<dbReference type="Proteomes" id="UP000076630">
    <property type="component" value="Unassembled WGS sequence"/>
</dbReference>
<protein>
    <submittedName>
        <fullName evidence="1">Uncharacterized protein</fullName>
    </submittedName>
</protein>
<evidence type="ECO:0000313" key="2">
    <source>
        <dbReference type="Proteomes" id="UP000076630"/>
    </source>
</evidence>
<dbReference type="RefSeq" id="WP_038987798.1">
    <property type="nucleotide sequence ID" value="NZ_JWJO01000065.1"/>
</dbReference>
<proteinExistence type="predicted"/>
<dbReference type="AlphaFoldDB" id="A0A161S4F6"/>
<evidence type="ECO:0000313" key="1">
    <source>
        <dbReference type="EMBL" id="KZE79499.1"/>
    </source>
</evidence>
<dbReference type="EMBL" id="LQNU01000060">
    <property type="protein sequence ID" value="KZE79499.1"/>
    <property type="molecule type" value="Genomic_DNA"/>
</dbReference>